<dbReference type="EMBL" id="BJWL01000025">
    <property type="protein sequence ID" value="GFZ16264.1"/>
    <property type="molecule type" value="Genomic_DNA"/>
</dbReference>
<organism evidence="1 2">
    <name type="scientific">Actinidia rufa</name>
    <dbReference type="NCBI Taxonomy" id="165716"/>
    <lineage>
        <taxon>Eukaryota</taxon>
        <taxon>Viridiplantae</taxon>
        <taxon>Streptophyta</taxon>
        <taxon>Embryophyta</taxon>
        <taxon>Tracheophyta</taxon>
        <taxon>Spermatophyta</taxon>
        <taxon>Magnoliopsida</taxon>
        <taxon>eudicotyledons</taxon>
        <taxon>Gunneridae</taxon>
        <taxon>Pentapetalae</taxon>
        <taxon>asterids</taxon>
        <taxon>Ericales</taxon>
        <taxon>Actinidiaceae</taxon>
        <taxon>Actinidia</taxon>
    </lineage>
</organism>
<keyword evidence="2" id="KW-1185">Reference proteome</keyword>
<proteinExistence type="predicted"/>
<accession>A0A7J0H0F6</accession>
<evidence type="ECO:0000313" key="1">
    <source>
        <dbReference type="EMBL" id="GFZ16264.1"/>
    </source>
</evidence>
<dbReference type="AlphaFoldDB" id="A0A7J0H0F6"/>
<evidence type="ECO:0000313" key="2">
    <source>
        <dbReference type="Proteomes" id="UP000585474"/>
    </source>
</evidence>
<name>A0A7J0H0F6_9ERIC</name>
<sequence>MTAFMYSHSLQSLKVHSGGHFVSSRREYPAKILKRNSSRLVSACIPKLLKDLSLSSSERNLERQLMDKCECVPRNELGN</sequence>
<protein>
    <submittedName>
        <fullName evidence="1">Uncharacterized protein</fullName>
    </submittedName>
</protein>
<comment type="caution">
    <text evidence="1">The sequence shown here is derived from an EMBL/GenBank/DDBJ whole genome shotgun (WGS) entry which is preliminary data.</text>
</comment>
<dbReference type="Proteomes" id="UP000585474">
    <property type="component" value="Unassembled WGS sequence"/>
</dbReference>
<reference evidence="1 2" key="1">
    <citation type="submission" date="2019-07" db="EMBL/GenBank/DDBJ databases">
        <title>De Novo Assembly of kiwifruit Actinidia rufa.</title>
        <authorList>
            <person name="Sugita-Konishi S."/>
            <person name="Sato K."/>
            <person name="Mori E."/>
            <person name="Abe Y."/>
            <person name="Kisaki G."/>
            <person name="Hamano K."/>
            <person name="Suezawa K."/>
            <person name="Otani M."/>
            <person name="Fukuda T."/>
            <person name="Manabe T."/>
            <person name="Gomi K."/>
            <person name="Tabuchi M."/>
            <person name="Akimitsu K."/>
            <person name="Kataoka I."/>
        </authorList>
    </citation>
    <scope>NUCLEOTIDE SEQUENCE [LARGE SCALE GENOMIC DNA]</scope>
    <source>
        <strain evidence="2">cv. Fuchu</strain>
    </source>
</reference>
<gene>
    <name evidence="1" type="ORF">Acr_25g0006730</name>
</gene>